<dbReference type="RefSeq" id="WP_348525480.1">
    <property type="nucleotide sequence ID" value="NZ_BSUM01000001.1"/>
</dbReference>
<evidence type="ECO:0000313" key="5">
    <source>
        <dbReference type="EMBL" id="GMA30741.1"/>
    </source>
</evidence>
<keyword evidence="1" id="KW-0547">Nucleotide-binding</keyword>
<evidence type="ECO:0000256" key="2">
    <source>
        <dbReference type="ARBA" id="ARBA00022801"/>
    </source>
</evidence>
<name>A0AA37UUV3_9MICO</name>
<comment type="caution">
    <text evidence="5">The sequence shown here is derived from an EMBL/GenBank/DDBJ whole genome shotgun (WGS) entry which is preliminary data.</text>
</comment>
<evidence type="ECO:0000313" key="6">
    <source>
        <dbReference type="Proteomes" id="UP001157161"/>
    </source>
</evidence>
<dbReference type="Pfam" id="PF02682">
    <property type="entry name" value="CT_C_D"/>
    <property type="match status" value="1"/>
</dbReference>
<dbReference type="PANTHER" id="PTHR30292:SF0">
    <property type="entry name" value="5-OXOPROLINASE SUBUNIT A"/>
    <property type="match status" value="1"/>
</dbReference>
<keyword evidence="3" id="KW-0067">ATP-binding</keyword>
<accession>A0AA37UUV3</accession>
<evidence type="ECO:0000256" key="3">
    <source>
        <dbReference type="ARBA" id="ARBA00022840"/>
    </source>
</evidence>
<dbReference type="CDD" id="cd10787">
    <property type="entry name" value="LamB_YcsF_like"/>
    <property type="match status" value="1"/>
</dbReference>
<dbReference type="GO" id="GO:0005975">
    <property type="term" value="P:carbohydrate metabolic process"/>
    <property type="evidence" value="ECO:0007669"/>
    <property type="project" value="InterPro"/>
</dbReference>
<sequence length="454" mass="47318">MAASASSAVTVDLNADLGEGVGDDAAILEVVTSTSIACGGHRGDAASMREAVRLAHARGVVVGAHPSYVDREGFGRRRLDVAPDLLLAQVLAQVRDLETHARAVGTRVRFLKAHGALYNVAMVDDGVARLVLEVAERALPETLPVLGLPGSVLARLAAERGVPFAAEAFADRGYAADGTLLPRGEPGALLTEPAEIAARVPALAERARTICVHGDSPDALALARAARDGLAAAGWRCARSSSPTPMRSRCYGERDVLVDVASAAVAHVLAEQLRGREGVLDVVPAARTLLVRCAEPAEALDLAAELAEKDEPAADVGPGGGREVVIEVVYDGQDLARVADLAGLGVDEVIRRQTGATYTAAFAGFAPGFCYLEGLDPALATPRLDVPRTRVPAGSVAVAAGMTAVYPRASPGGWNLLGRTDAVLFDLERETPALIEPGDRVRFVDLTARRRGRA</sequence>
<dbReference type="GO" id="GO:0005524">
    <property type="term" value="F:ATP binding"/>
    <property type="evidence" value="ECO:0007669"/>
    <property type="project" value="UniProtKB-KW"/>
</dbReference>
<dbReference type="InterPro" id="IPR005501">
    <property type="entry name" value="LamB/YcsF/PxpA-like"/>
</dbReference>
<evidence type="ECO:0000259" key="4">
    <source>
        <dbReference type="SMART" id="SM00796"/>
    </source>
</evidence>
<dbReference type="InterPro" id="IPR003833">
    <property type="entry name" value="CT_C_D"/>
</dbReference>
<dbReference type="SUPFAM" id="SSF88713">
    <property type="entry name" value="Glycoside hydrolase/deacetylase"/>
    <property type="match status" value="1"/>
</dbReference>
<proteinExistence type="predicted"/>
<dbReference type="SMART" id="SM00796">
    <property type="entry name" value="AHS1"/>
    <property type="match status" value="1"/>
</dbReference>
<evidence type="ECO:0000256" key="1">
    <source>
        <dbReference type="ARBA" id="ARBA00022741"/>
    </source>
</evidence>
<dbReference type="Gene3D" id="3.20.20.370">
    <property type="entry name" value="Glycoside hydrolase/deacetylase"/>
    <property type="match status" value="1"/>
</dbReference>
<reference evidence="5" key="2">
    <citation type="submission" date="2023-02" db="EMBL/GenBank/DDBJ databases">
        <authorList>
            <person name="Sun Q."/>
            <person name="Mori K."/>
        </authorList>
    </citation>
    <scope>NUCLEOTIDE SEQUENCE</scope>
    <source>
        <strain evidence="5">NBRC 112290</strain>
    </source>
</reference>
<gene>
    <name evidence="5" type="ORF">GCM10025875_07330</name>
</gene>
<dbReference type="Gene3D" id="3.30.1360.40">
    <property type="match status" value="1"/>
</dbReference>
<protein>
    <recommendedName>
        <fullName evidence="4">Carboxyltransferase domain-containing protein</fullName>
    </recommendedName>
</protein>
<dbReference type="NCBIfam" id="NF003814">
    <property type="entry name" value="PRK05406.1-3"/>
    <property type="match status" value="1"/>
</dbReference>
<dbReference type="SUPFAM" id="SSF50891">
    <property type="entry name" value="Cyclophilin-like"/>
    <property type="match status" value="1"/>
</dbReference>
<reference evidence="5" key="1">
    <citation type="journal article" date="2014" name="Int. J. Syst. Evol. Microbiol.">
        <title>Complete genome sequence of Corynebacterium casei LMG S-19264T (=DSM 44701T), isolated from a smear-ripened cheese.</title>
        <authorList>
            <consortium name="US DOE Joint Genome Institute (JGI-PGF)"/>
            <person name="Walter F."/>
            <person name="Albersmeier A."/>
            <person name="Kalinowski J."/>
            <person name="Ruckert C."/>
        </authorList>
    </citation>
    <scope>NUCLEOTIDE SEQUENCE</scope>
    <source>
        <strain evidence="5">NBRC 112290</strain>
    </source>
</reference>
<dbReference type="InterPro" id="IPR029000">
    <property type="entry name" value="Cyclophilin-like_dom_sf"/>
</dbReference>
<dbReference type="EMBL" id="BSUM01000001">
    <property type="protein sequence ID" value="GMA30741.1"/>
    <property type="molecule type" value="Genomic_DNA"/>
</dbReference>
<dbReference type="InterPro" id="IPR011330">
    <property type="entry name" value="Glyco_hydro/deAcase_b/a-brl"/>
</dbReference>
<dbReference type="Gene3D" id="2.40.100.10">
    <property type="entry name" value="Cyclophilin-like"/>
    <property type="match status" value="1"/>
</dbReference>
<keyword evidence="2" id="KW-0378">Hydrolase</keyword>
<feature type="domain" description="Carboxyltransferase" evidence="4">
    <location>
        <begin position="246"/>
        <end position="435"/>
    </location>
</feature>
<dbReference type="GO" id="GO:0016787">
    <property type="term" value="F:hydrolase activity"/>
    <property type="evidence" value="ECO:0007669"/>
    <property type="project" value="UniProtKB-KW"/>
</dbReference>
<dbReference type="AlphaFoldDB" id="A0AA37UUV3"/>
<dbReference type="Pfam" id="PF03746">
    <property type="entry name" value="LamB_YcsF"/>
    <property type="match status" value="1"/>
</dbReference>
<organism evidence="5 6">
    <name type="scientific">Litorihabitans aurantiacus</name>
    <dbReference type="NCBI Taxonomy" id="1930061"/>
    <lineage>
        <taxon>Bacteria</taxon>
        <taxon>Bacillati</taxon>
        <taxon>Actinomycetota</taxon>
        <taxon>Actinomycetes</taxon>
        <taxon>Micrococcales</taxon>
        <taxon>Beutenbergiaceae</taxon>
        <taxon>Litorihabitans</taxon>
    </lineage>
</organism>
<keyword evidence="6" id="KW-1185">Reference proteome</keyword>
<dbReference type="PANTHER" id="PTHR30292">
    <property type="entry name" value="UNCHARACTERIZED PROTEIN YBGL-RELATED"/>
    <property type="match status" value="1"/>
</dbReference>
<dbReference type="Proteomes" id="UP001157161">
    <property type="component" value="Unassembled WGS sequence"/>
</dbReference>